<dbReference type="InterPro" id="IPR038732">
    <property type="entry name" value="HpyO/CreE_NAD-binding"/>
</dbReference>
<dbReference type="Proteomes" id="UP000183613">
    <property type="component" value="Unassembled WGS sequence"/>
</dbReference>
<dbReference type="OrthoDB" id="101972at2"/>
<dbReference type="PRINTS" id="PR00368">
    <property type="entry name" value="FADPNR"/>
</dbReference>
<sequence>MNRLAIVGAGAAGVATFIAAVRAGVARTIYMIDPHPVGPGTAFSNTDRDILCNTSVDTMSVLHDVPLDFLEHLSCEGYASTAESFVPRFLVGRYLANRFVQYSAMAREQGVVVKYVSSTFKALKIHGHRRYELEFVDSPQVPSSSLMVTDVVFCTGFGPPRLPLVAQPFFNHSSFIKNPYPEASMLAMIPEKSRVLVMGSKLSAIDSAIVLCRDGHQVTMLSPSGEFPAVRARFMRSPKAAFVGEDIASVMAPGEEGCKTYSPSLHYRYVKYFSKVLRQNIGKDWSQQFSYSSTVLGRLKEEVEIAESGDSQWQEYVVDFMHAINGVHNKEDVYFDGSFHPRFERLLYRYITALALPNARKLLKYIEDGVLCVQGGEISAMDYSDRRPNAWNVSWGGEVHGFDTIVAATGYYQSRYVMSDDGRVELDVTGERGRHAITILPSMAGAHESFGGKESIWFVGAPARPRVWVPNALVVVTPLANQVIESMRQLPRVGAAA</sequence>
<evidence type="ECO:0000259" key="1">
    <source>
        <dbReference type="Pfam" id="PF13454"/>
    </source>
</evidence>
<keyword evidence="3" id="KW-1185">Reference proteome</keyword>
<protein>
    <submittedName>
        <fullName evidence="2">FAD-NAD(P)-binding</fullName>
    </submittedName>
</protein>
<evidence type="ECO:0000313" key="2">
    <source>
        <dbReference type="EMBL" id="SEE87617.1"/>
    </source>
</evidence>
<accession>A0A0J6GG70</accession>
<proteinExistence type="predicted"/>
<dbReference type="PRINTS" id="PR00411">
    <property type="entry name" value="PNDRDTASEI"/>
</dbReference>
<feature type="domain" description="FAD-dependent urate hydroxylase HpyO/Asp monooxygenase CreE-like FAD/NAD(P)-binding" evidence="1">
    <location>
        <begin position="5"/>
        <end position="157"/>
    </location>
</feature>
<evidence type="ECO:0000313" key="3">
    <source>
        <dbReference type="Proteomes" id="UP000183613"/>
    </source>
</evidence>
<dbReference type="AlphaFoldDB" id="A0A0J6GG70"/>
<dbReference type="RefSeq" id="WP_048358410.1">
    <property type="nucleotide sequence ID" value="NZ_FNUD01000002.1"/>
</dbReference>
<reference evidence="2" key="1">
    <citation type="submission" date="2016-10" db="EMBL/GenBank/DDBJ databases">
        <authorList>
            <person name="Varghese N."/>
            <person name="Submissions S."/>
        </authorList>
    </citation>
    <scope>NUCLEOTIDE SEQUENCE [LARGE SCALE GENOMIC DNA]</scope>
    <source>
        <strain evidence="2">LMG 25555</strain>
    </source>
</reference>
<dbReference type="EMBL" id="FNUD01000002">
    <property type="protein sequence ID" value="SEE87617.1"/>
    <property type="molecule type" value="Genomic_DNA"/>
</dbReference>
<gene>
    <name evidence="2" type="ORF">SAMN04489800_2579</name>
</gene>
<dbReference type="InterPro" id="IPR052189">
    <property type="entry name" value="L-asp_N-monooxygenase_NS-form"/>
</dbReference>
<comment type="caution">
    <text evidence="2">The sequence shown here is derived from an EMBL/GenBank/DDBJ whole genome shotgun (WGS) entry which is preliminary data.</text>
</comment>
<organism evidence="2 3">
    <name type="scientific">Pseudomonas deceptionensis</name>
    <dbReference type="NCBI Taxonomy" id="882211"/>
    <lineage>
        <taxon>Bacteria</taxon>
        <taxon>Pseudomonadati</taxon>
        <taxon>Pseudomonadota</taxon>
        <taxon>Gammaproteobacteria</taxon>
        <taxon>Pseudomonadales</taxon>
        <taxon>Pseudomonadaceae</taxon>
        <taxon>Pseudomonas</taxon>
    </lineage>
</organism>
<dbReference type="Gene3D" id="3.50.50.60">
    <property type="entry name" value="FAD/NAD(P)-binding domain"/>
    <property type="match status" value="1"/>
</dbReference>
<dbReference type="SUPFAM" id="SSF51905">
    <property type="entry name" value="FAD/NAD(P)-binding domain"/>
    <property type="match status" value="1"/>
</dbReference>
<dbReference type="PANTHER" id="PTHR40254:SF1">
    <property type="entry name" value="BLR0577 PROTEIN"/>
    <property type="match status" value="1"/>
</dbReference>
<name>A0A0J6GG70_PSEDM</name>
<dbReference type="Pfam" id="PF13454">
    <property type="entry name" value="NAD_binding_9"/>
    <property type="match status" value="1"/>
</dbReference>
<dbReference type="PANTHER" id="PTHR40254">
    <property type="entry name" value="BLR0577 PROTEIN"/>
    <property type="match status" value="1"/>
</dbReference>
<dbReference type="PATRIC" id="fig|882211.3.peg.483"/>
<dbReference type="InterPro" id="IPR036188">
    <property type="entry name" value="FAD/NAD-bd_sf"/>
</dbReference>